<feature type="domain" description="Myosin motor" evidence="5">
    <location>
        <begin position="1"/>
        <end position="84"/>
    </location>
</feature>
<dbReference type="GO" id="GO:0006897">
    <property type="term" value="P:endocytosis"/>
    <property type="evidence" value="ECO:0007669"/>
    <property type="project" value="TreeGrafter"/>
</dbReference>
<comment type="caution">
    <text evidence="6">The sequence shown here is derived from an EMBL/GenBank/DDBJ whole genome shotgun (WGS) entry which is preliminary data.</text>
</comment>
<reference evidence="6" key="1">
    <citation type="submission" date="2020-03" db="EMBL/GenBank/DDBJ databases">
        <title>Studies in the Genomics of Life Span.</title>
        <authorList>
            <person name="Glass D."/>
        </authorList>
    </citation>
    <scope>NUCLEOTIDE SEQUENCE</scope>
    <source>
        <strain evidence="6">LTLLF</strain>
        <tissue evidence="6">Muscle</tissue>
    </source>
</reference>
<comment type="caution">
    <text evidence="4">Lacks conserved residue(s) required for the propagation of feature annotation.</text>
</comment>
<gene>
    <name evidence="6" type="ORF">LTLLF_111790</name>
</gene>
<evidence type="ECO:0000259" key="5">
    <source>
        <dbReference type="PROSITE" id="PS51456"/>
    </source>
</evidence>
<dbReference type="AlphaFoldDB" id="A0A8J6L413"/>
<dbReference type="EMBL" id="JAATJU010004685">
    <property type="protein sequence ID" value="KAH0519609.1"/>
    <property type="molecule type" value="Genomic_DNA"/>
</dbReference>
<keyword evidence="2" id="KW-0067">ATP-binding</keyword>
<dbReference type="InterPro" id="IPR001609">
    <property type="entry name" value="Myosin_head_motor_dom-like"/>
</dbReference>
<evidence type="ECO:0000256" key="1">
    <source>
        <dbReference type="ARBA" id="ARBA00022741"/>
    </source>
</evidence>
<dbReference type="PROSITE" id="PS51456">
    <property type="entry name" value="MYOSIN_MOTOR"/>
    <property type="match status" value="1"/>
</dbReference>
<comment type="similarity">
    <text evidence="4">Belongs to the TRAFAC class myosin-kinesin ATPase superfamily. Myosin family.</text>
</comment>
<keyword evidence="4" id="KW-0505">Motor protein</keyword>
<dbReference type="GO" id="GO:0005902">
    <property type="term" value="C:microvillus"/>
    <property type="evidence" value="ECO:0007669"/>
    <property type="project" value="TreeGrafter"/>
</dbReference>
<dbReference type="GO" id="GO:0007015">
    <property type="term" value="P:actin filament organization"/>
    <property type="evidence" value="ECO:0007669"/>
    <property type="project" value="TreeGrafter"/>
</dbReference>
<feature type="non-terminal residue" evidence="6">
    <location>
        <position position="1"/>
    </location>
</feature>
<evidence type="ECO:0000256" key="3">
    <source>
        <dbReference type="ARBA" id="ARBA00023203"/>
    </source>
</evidence>
<dbReference type="Gene3D" id="1.20.58.530">
    <property type="match status" value="1"/>
</dbReference>
<accession>A0A8J6L413</accession>
<evidence type="ECO:0000313" key="6">
    <source>
        <dbReference type="EMBL" id="KAH0519609.1"/>
    </source>
</evidence>
<name>A0A8J6L413_MICOH</name>
<dbReference type="PANTHER" id="PTHR13140">
    <property type="entry name" value="MYOSIN"/>
    <property type="match status" value="1"/>
</dbReference>
<evidence type="ECO:0000256" key="2">
    <source>
        <dbReference type="ARBA" id="ARBA00022840"/>
    </source>
</evidence>
<dbReference type="SUPFAM" id="SSF52540">
    <property type="entry name" value="P-loop containing nucleoside triphosphate hydrolases"/>
    <property type="match status" value="1"/>
</dbReference>
<dbReference type="InterPro" id="IPR027417">
    <property type="entry name" value="P-loop_NTPase"/>
</dbReference>
<keyword evidence="1" id="KW-0547">Nucleotide-binding</keyword>
<sequence>PPGIMSVLDDVCATMHATGGGADQTLLQKLQAAVGTHEHFNSWSAGFVIHHYAGKVSYDVSGFCERNRDVLFSDLIELMQSSDQ</sequence>
<dbReference type="GO" id="GO:0005886">
    <property type="term" value="C:plasma membrane"/>
    <property type="evidence" value="ECO:0007669"/>
    <property type="project" value="TreeGrafter"/>
</dbReference>
<proteinExistence type="inferred from homology"/>
<dbReference type="GO" id="GO:0016459">
    <property type="term" value="C:myosin complex"/>
    <property type="evidence" value="ECO:0007669"/>
    <property type="project" value="UniProtKB-KW"/>
</dbReference>
<protein>
    <submittedName>
        <fullName evidence="6">Unconventional myosin-If</fullName>
    </submittedName>
</protein>
<evidence type="ECO:0000256" key="4">
    <source>
        <dbReference type="PROSITE-ProRule" id="PRU00782"/>
    </source>
</evidence>
<dbReference type="PANTHER" id="PTHR13140:SF663">
    <property type="entry name" value="UNCONVENTIONAL MYOSIN-IF"/>
    <property type="match status" value="1"/>
</dbReference>
<keyword evidence="4" id="KW-0518">Myosin</keyword>
<evidence type="ECO:0000313" key="7">
    <source>
        <dbReference type="Proteomes" id="UP000710432"/>
    </source>
</evidence>
<dbReference type="GO" id="GO:0000146">
    <property type="term" value="F:microfilament motor activity"/>
    <property type="evidence" value="ECO:0007669"/>
    <property type="project" value="TreeGrafter"/>
</dbReference>
<keyword evidence="3 4" id="KW-0009">Actin-binding</keyword>
<dbReference type="GO" id="GO:0005737">
    <property type="term" value="C:cytoplasm"/>
    <property type="evidence" value="ECO:0007669"/>
    <property type="project" value="TreeGrafter"/>
</dbReference>
<dbReference type="Proteomes" id="UP000710432">
    <property type="component" value="Unassembled WGS sequence"/>
</dbReference>
<dbReference type="GO" id="GO:0005524">
    <property type="term" value="F:ATP binding"/>
    <property type="evidence" value="ECO:0007669"/>
    <property type="project" value="UniProtKB-KW"/>
</dbReference>
<organism evidence="6 7">
    <name type="scientific">Microtus ochrogaster</name>
    <name type="common">Prairie vole</name>
    <dbReference type="NCBI Taxonomy" id="79684"/>
    <lineage>
        <taxon>Eukaryota</taxon>
        <taxon>Metazoa</taxon>
        <taxon>Chordata</taxon>
        <taxon>Craniata</taxon>
        <taxon>Vertebrata</taxon>
        <taxon>Euteleostomi</taxon>
        <taxon>Mammalia</taxon>
        <taxon>Eutheria</taxon>
        <taxon>Euarchontoglires</taxon>
        <taxon>Glires</taxon>
        <taxon>Rodentia</taxon>
        <taxon>Myomorpha</taxon>
        <taxon>Muroidea</taxon>
        <taxon>Cricetidae</taxon>
        <taxon>Arvicolinae</taxon>
        <taxon>Microtus</taxon>
    </lineage>
</organism>
<dbReference type="Pfam" id="PF00063">
    <property type="entry name" value="Myosin_head"/>
    <property type="match status" value="1"/>
</dbReference>
<dbReference type="GO" id="GO:0051015">
    <property type="term" value="F:actin filament binding"/>
    <property type="evidence" value="ECO:0007669"/>
    <property type="project" value="TreeGrafter"/>
</dbReference>